<gene>
    <name evidence="3" type="ORF">BDZ94DRAFT_1322047</name>
</gene>
<accession>A0A9P5Y8K6</accession>
<dbReference type="Proteomes" id="UP000807353">
    <property type="component" value="Unassembled WGS sequence"/>
</dbReference>
<evidence type="ECO:0000256" key="2">
    <source>
        <dbReference type="SAM" id="MobiDB-lite"/>
    </source>
</evidence>
<organism evidence="3 4">
    <name type="scientific">Collybia nuda</name>
    <dbReference type="NCBI Taxonomy" id="64659"/>
    <lineage>
        <taxon>Eukaryota</taxon>
        <taxon>Fungi</taxon>
        <taxon>Dikarya</taxon>
        <taxon>Basidiomycota</taxon>
        <taxon>Agaricomycotina</taxon>
        <taxon>Agaricomycetes</taxon>
        <taxon>Agaricomycetidae</taxon>
        <taxon>Agaricales</taxon>
        <taxon>Tricholomatineae</taxon>
        <taxon>Clitocybaceae</taxon>
        <taxon>Collybia</taxon>
    </lineage>
</organism>
<dbReference type="EMBL" id="MU150265">
    <property type="protein sequence ID" value="KAF9463145.1"/>
    <property type="molecule type" value="Genomic_DNA"/>
</dbReference>
<protein>
    <submittedName>
        <fullName evidence="3">Uncharacterized protein</fullName>
    </submittedName>
</protein>
<evidence type="ECO:0000256" key="1">
    <source>
        <dbReference type="SAM" id="Coils"/>
    </source>
</evidence>
<keyword evidence="4" id="KW-1185">Reference proteome</keyword>
<evidence type="ECO:0000313" key="4">
    <source>
        <dbReference type="Proteomes" id="UP000807353"/>
    </source>
</evidence>
<comment type="caution">
    <text evidence="3">The sequence shown here is derived from an EMBL/GenBank/DDBJ whole genome shotgun (WGS) entry which is preliminary data.</text>
</comment>
<keyword evidence="1" id="KW-0175">Coiled coil</keyword>
<feature type="region of interest" description="Disordered" evidence="2">
    <location>
        <begin position="651"/>
        <end position="677"/>
    </location>
</feature>
<sequence length="677" mass="73235">MVFLEKKAKIEGNISQTENSILNIVGSTYNFELGPLSLRVSKGPGAELECRVGVSMQQLLIDGVVSPFDLQGRTYVDVQFLPNSTVKFFVLLEFAKLFLFKLDAELKGPLGGNLQNSDCSLGGELQNDVREYIAQQVVEQFKAAKAVANEGLETAEGKVKEAEKAWKAMIKSAEKKVKEARDGWEAYEKKIRSSSQPIINNYLAEISRLQNNIENARKAFESALQDAKTAVEQADRDRGAALAAAKRDVERAKGDMDNGINEAQGALDYAQADLSTTFGNCRRAIDSAQREVRSLQNQINDVKKTIREHENAPWHEFWRKGAIPSLWAIVGGLEVSKTVSSGVLDAARTAMHGTEYLSKEGAVRAARFALDAAKETGRASLSVAQGGLTAADETSRFAVKRANDALTGVKEGTQYVAFQGAIEALEIFKKANKAAFDAAMEAIEALMDCAALAAFTLAKAGLEVAKNSTALLDGAKEALVLAKKATGAMISILQEMVRFGATALNIKTIILTGTLHGVLGTGGEKSRPLSATVEGDLLGNPFNLTLIFNPNDVVAFIDSIFKELWGIVTNSETNGFKVNKTGQKAENQQATSSFSRSAHESQMYRLAPFNVFHGNAYDFTMARKLFVHGRVQPQMPSEAIDDSTSISIPCGPSTGSPILPSRLHETCGSHGKRQSRV</sequence>
<reference evidence="3" key="1">
    <citation type="submission" date="2020-11" db="EMBL/GenBank/DDBJ databases">
        <authorList>
            <consortium name="DOE Joint Genome Institute"/>
            <person name="Ahrendt S."/>
            <person name="Riley R."/>
            <person name="Andreopoulos W."/>
            <person name="Labutti K."/>
            <person name="Pangilinan J."/>
            <person name="Ruiz-Duenas F.J."/>
            <person name="Barrasa J.M."/>
            <person name="Sanchez-Garcia M."/>
            <person name="Camarero S."/>
            <person name="Miyauchi S."/>
            <person name="Serrano A."/>
            <person name="Linde D."/>
            <person name="Babiker R."/>
            <person name="Drula E."/>
            <person name="Ayuso-Fernandez I."/>
            <person name="Pacheco R."/>
            <person name="Padilla G."/>
            <person name="Ferreira P."/>
            <person name="Barriuso J."/>
            <person name="Kellner H."/>
            <person name="Castanera R."/>
            <person name="Alfaro M."/>
            <person name="Ramirez L."/>
            <person name="Pisabarro A.G."/>
            <person name="Kuo A."/>
            <person name="Tritt A."/>
            <person name="Lipzen A."/>
            <person name="He G."/>
            <person name="Yan M."/>
            <person name="Ng V."/>
            <person name="Cullen D."/>
            <person name="Martin F."/>
            <person name="Rosso M.-N."/>
            <person name="Henrissat B."/>
            <person name="Hibbett D."/>
            <person name="Martinez A.T."/>
            <person name="Grigoriev I.V."/>
        </authorList>
    </citation>
    <scope>NUCLEOTIDE SEQUENCE</scope>
    <source>
        <strain evidence="3">CBS 247.69</strain>
    </source>
</reference>
<name>A0A9P5Y8K6_9AGAR</name>
<feature type="coiled-coil region" evidence="1">
    <location>
        <begin position="145"/>
        <end position="312"/>
    </location>
</feature>
<evidence type="ECO:0000313" key="3">
    <source>
        <dbReference type="EMBL" id="KAF9463145.1"/>
    </source>
</evidence>
<dbReference type="AlphaFoldDB" id="A0A9P5Y8K6"/>
<proteinExistence type="predicted"/>
<dbReference type="OrthoDB" id="3219467at2759"/>